<evidence type="ECO:0000313" key="3">
    <source>
        <dbReference type="EMBL" id="KAG7660576.1"/>
    </source>
</evidence>
<sequence>MTIKESSKEGIQQEMENYNKLYLQQLDPFIKVHFQSSLKGTELSKTLIKHFDQFNVHGKVWDNSIIRNRLSSDKFIIQIETGDQVSFPEKQSKIQQPHSILSPFNENSTLFPNGILDHLWFDKYINIVPFNLIYICELGEVEDTPQFVRFINDLNAQLNSMGTNLTVIVCSEDLPEDTRLQSLRQATGLTTTSTGIIYLQNQKVTLERDIEMLVSSLLPSLKNVAHNFYTNIERKIDQRNKKYYSFPTSIDNVDTSIELTPKFLETRNILKRAIMFEFINPHNLEEPTRLLEISYQNLSIILNTCYNNNLSDHDRNTIGQFRILLDVITFHIVRSYLSAEEPLRALKIHKSHITNIAGIIGLDKNWICTQYEWLAELMKLIPASILSDLSNSTIVKQQDHYNRNRGTMVAFFGGIQLPEFDVITNPGLIYLKAYGYIESSDRLRKIKNLEAALEELDKGHSMIPPGAHGSVDEGGDEISSLVSYVNWLLGEEYFARGNDGDILKASEYYEIAYSIIGPSEWPEISWLILSRLVQCYSACKNKKQELITMLRLSLISQKSRYAPSRGIVSISKDIFSEKEIELDIIEPNFPDLFDIDILLVNDLLKHETSVHDKCTLQVCIKSLVNKQTLKSILGTEDDDGNIDIKVIINQMDVHYTRNDARSNKIGFKGVSITNDSRKPIIDIYSIKGQELEHTFVDSINLEFQDTYETKTIQHSQHATTSGLFQVDSIKLQISIHLITNTNIIRLNKIELHNSFNSSYHHGKFYIDGRRKFKQVRLNGPSHSIRVYPVRPDICVTLITPEINCFISGEKLAIPLRIEYKNKQFNKRAQLIAKVKGGGNSDNMQVNWDGLKDDEPLDLLTIEGDEHVLYVFARDTTDSLLTIDIQTAVYEEEEEQEGEGEVVVYDTAVYTFPILKSPFNCRYSIKPAYRDWMNDMPSPFILTSATERSMPIAVRTWQGKLELIDQFESNKYGERLIVEDIEFSISSKNAEVLVDLASKEEETKDIFSQLFTTKSKSGFSHRNVIVVNSAIVNWRRHGDLKTSPINTFVTPEWEIPLPLSEPRLLFRIEPEEEKGIAKLQYILENPTPRIFNFTTQMVGLEGWSFEDERNSIPLKQNPFPVLPFSRHIMDFYGKFDSKNDRIRLPQFKCFDVQYKVGLPTLAIMNNIILQNDNLYWYI</sequence>
<dbReference type="PANTHER" id="PTHR14374">
    <property type="entry name" value="FOIE GRAS"/>
    <property type="match status" value="1"/>
</dbReference>
<dbReference type="Pfam" id="PF11817">
    <property type="entry name" value="Foie-gras_1"/>
    <property type="match status" value="1"/>
</dbReference>
<name>A0A8J5Q521_9ASCO</name>
<dbReference type="InterPro" id="IPR021773">
    <property type="entry name" value="TPC11"/>
</dbReference>
<dbReference type="RefSeq" id="XP_049260809.1">
    <property type="nucleotide sequence ID" value="XM_049409952.1"/>
</dbReference>
<dbReference type="AlphaFoldDB" id="A0A8J5Q521"/>
<evidence type="ECO:0000313" key="4">
    <source>
        <dbReference type="Proteomes" id="UP000694255"/>
    </source>
</evidence>
<dbReference type="OrthoDB" id="6278596at2759"/>
<organism evidence="3 4">
    <name type="scientific">[Candida] subhashii</name>
    <dbReference type="NCBI Taxonomy" id="561895"/>
    <lineage>
        <taxon>Eukaryota</taxon>
        <taxon>Fungi</taxon>
        <taxon>Dikarya</taxon>
        <taxon>Ascomycota</taxon>
        <taxon>Saccharomycotina</taxon>
        <taxon>Pichiomycetes</taxon>
        <taxon>Debaryomycetaceae</taxon>
        <taxon>Spathaspora</taxon>
    </lineage>
</organism>
<feature type="domain" description="Gryzun putative trafficking through Golgi" evidence="1">
    <location>
        <begin position="755"/>
        <end position="1130"/>
    </location>
</feature>
<dbReference type="GeneID" id="73472642"/>
<dbReference type="EMBL" id="JAGSYN010000276">
    <property type="protein sequence ID" value="KAG7660576.1"/>
    <property type="molecule type" value="Genomic_DNA"/>
</dbReference>
<comment type="caution">
    <text evidence="3">The sequence shown here is derived from an EMBL/GenBank/DDBJ whole genome shotgun (WGS) entry which is preliminary data.</text>
</comment>
<proteinExistence type="predicted"/>
<dbReference type="Proteomes" id="UP000694255">
    <property type="component" value="Unassembled WGS sequence"/>
</dbReference>
<protein>
    <recommendedName>
        <fullName evidence="5">Trafficking protein particle complex subunit 11 domain-containing protein</fullName>
    </recommendedName>
</protein>
<reference evidence="3 4" key="1">
    <citation type="journal article" date="2021" name="DNA Res.">
        <title>Genome analysis of Candida subhashii reveals its hybrid nature and dual mitochondrial genome conformations.</title>
        <authorList>
            <person name="Mixao V."/>
            <person name="Hegedusova E."/>
            <person name="Saus E."/>
            <person name="Pryszcz L.P."/>
            <person name="Cillingova A."/>
            <person name="Nosek J."/>
            <person name="Gabaldon T."/>
        </authorList>
    </citation>
    <scope>NUCLEOTIDE SEQUENCE [LARGE SCALE GENOMIC DNA]</scope>
    <source>
        <strain evidence="3 4">CBS 10753</strain>
    </source>
</reference>
<evidence type="ECO:0008006" key="5">
    <source>
        <dbReference type="Google" id="ProtNLM"/>
    </source>
</evidence>
<feature type="domain" description="Trafficking protein particle complex subunit 11" evidence="2">
    <location>
        <begin position="320"/>
        <end position="438"/>
    </location>
</feature>
<dbReference type="Pfam" id="PF07919">
    <property type="entry name" value="Gryzun"/>
    <property type="match status" value="1"/>
</dbReference>
<dbReference type="InterPro" id="IPR012880">
    <property type="entry name" value="Gryzun"/>
</dbReference>
<evidence type="ECO:0000259" key="1">
    <source>
        <dbReference type="Pfam" id="PF07919"/>
    </source>
</evidence>
<dbReference type="PANTHER" id="PTHR14374:SF0">
    <property type="entry name" value="TRAFFICKING PROTEIN PARTICLE COMPLEX SUBUNIT 11"/>
    <property type="match status" value="1"/>
</dbReference>
<gene>
    <name evidence="3" type="ORF">J8A68_005842</name>
</gene>
<evidence type="ECO:0000259" key="2">
    <source>
        <dbReference type="Pfam" id="PF11817"/>
    </source>
</evidence>
<keyword evidence="4" id="KW-1185">Reference proteome</keyword>
<accession>A0A8J5Q521</accession>